<dbReference type="AlphaFoldDB" id="A0A409VTF8"/>
<organism evidence="2 3">
    <name type="scientific">Panaeolus cyanescens</name>
    <dbReference type="NCBI Taxonomy" id="181874"/>
    <lineage>
        <taxon>Eukaryota</taxon>
        <taxon>Fungi</taxon>
        <taxon>Dikarya</taxon>
        <taxon>Basidiomycota</taxon>
        <taxon>Agaricomycotina</taxon>
        <taxon>Agaricomycetes</taxon>
        <taxon>Agaricomycetidae</taxon>
        <taxon>Agaricales</taxon>
        <taxon>Agaricineae</taxon>
        <taxon>Galeropsidaceae</taxon>
        <taxon>Panaeolus</taxon>
    </lineage>
</organism>
<reference evidence="2 3" key="1">
    <citation type="journal article" date="2018" name="Evol. Lett.">
        <title>Horizontal gene cluster transfer increased hallucinogenic mushroom diversity.</title>
        <authorList>
            <person name="Reynolds H.T."/>
            <person name="Vijayakumar V."/>
            <person name="Gluck-Thaler E."/>
            <person name="Korotkin H.B."/>
            <person name="Matheny P.B."/>
            <person name="Slot J.C."/>
        </authorList>
    </citation>
    <scope>NUCLEOTIDE SEQUENCE [LARGE SCALE GENOMIC DNA]</scope>
    <source>
        <strain evidence="2 3">2629</strain>
    </source>
</reference>
<evidence type="ECO:0008006" key="4">
    <source>
        <dbReference type="Google" id="ProtNLM"/>
    </source>
</evidence>
<proteinExistence type="predicted"/>
<gene>
    <name evidence="2" type="ORF">CVT24_001468</name>
</gene>
<evidence type="ECO:0000313" key="2">
    <source>
        <dbReference type="EMBL" id="PPQ69538.1"/>
    </source>
</evidence>
<name>A0A409VTF8_9AGAR</name>
<feature type="region of interest" description="Disordered" evidence="1">
    <location>
        <begin position="1"/>
        <end position="59"/>
    </location>
</feature>
<sequence length="683" mass="76689">MPVDRTYQTRYPSTPYSSINRQVSTTSLSGPSSFNNSQNDSRVSMHERSPHSVTPGSGRVLTNELEERANGLGNVMRGTRSHVDLNVISPVFDHIPAEQTSNANVDQRLPLSPRVSPAQLHTVTYSSTALNSGQLQSAPTVALGLQPNRNGAHGAPKVLITNSHFTTTNISRETNSSYSALKSLYKKIAPAAFHNSLQHCDRPKCHPGTRESIQRTILGFSNDPSKFSASMLWLYGPAGAGKLRNEEPAEVVAKLPQTIIVDGLDECSNSAAQERVLNVLQLLVSDRNVYPFNIIVVSRPETNIKYWLDNKSITSFKSRINLQDATEKDRDITTFVTDELTTIANSHPFKHHLPPDWPSAELVDEIVGRSSGQFIYASTVVRYVQDCRVVPSTQLEALLSYTLPKNAHPFAELDALYTAIIKKSRYINDFVSLVGVVTDWERFCTSMVDFPRRGLMLLEELPYLQQALSLSAPFDVIISDFSSLFAYSTSMRFNEANDRPYRICTVHSFHKSLLDFVTDPTRAPTGYHLDRGKWQSRLLSTFYAAALCYVQTCLTMYEKGVKFEEGWLFLDHLLLRCTLSAPLVTKVRKILPYIDEAWQEQAAKAYAKLFDDCYGLGARIDLHALPKHPYYGDIGEWPAYYISTEIHRKIQVNREVTLGTFKVAASTQRCELSQRLCEICDRL</sequence>
<dbReference type="OrthoDB" id="5967843at2759"/>
<protein>
    <recommendedName>
        <fullName evidence="4">NACHT domain-containing protein</fullName>
    </recommendedName>
</protein>
<accession>A0A409VTF8</accession>
<dbReference type="EMBL" id="NHTK01005982">
    <property type="protein sequence ID" value="PPQ69538.1"/>
    <property type="molecule type" value="Genomic_DNA"/>
</dbReference>
<keyword evidence="3" id="KW-1185">Reference proteome</keyword>
<dbReference type="STRING" id="181874.A0A409VTF8"/>
<comment type="caution">
    <text evidence="2">The sequence shown here is derived from an EMBL/GenBank/DDBJ whole genome shotgun (WGS) entry which is preliminary data.</text>
</comment>
<dbReference type="PANTHER" id="PTHR10039:SF14">
    <property type="entry name" value="NACHT DOMAIN-CONTAINING PROTEIN"/>
    <property type="match status" value="1"/>
</dbReference>
<feature type="compositionally biased region" description="Polar residues" evidence="1">
    <location>
        <begin position="1"/>
        <end position="42"/>
    </location>
</feature>
<dbReference type="InParanoid" id="A0A409VTF8"/>
<dbReference type="PANTHER" id="PTHR10039">
    <property type="entry name" value="AMELOGENIN"/>
    <property type="match status" value="1"/>
</dbReference>
<dbReference type="Proteomes" id="UP000284842">
    <property type="component" value="Unassembled WGS sequence"/>
</dbReference>
<evidence type="ECO:0000256" key="1">
    <source>
        <dbReference type="SAM" id="MobiDB-lite"/>
    </source>
</evidence>
<evidence type="ECO:0000313" key="3">
    <source>
        <dbReference type="Proteomes" id="UP000284842"/>
    </source>
</evidence>